<feature type="domain" description="ARG and Rhodanese-Phosphatase-superfamily-associated" evidence="1">
    <location>
        <begin position="5"/>
        <end position="283"/>
    </location>
</feature>
<dbReference type="Proteomes" id="UP000658754">
    <property type="component" value="Unassembled WGS sequence"/>
</dbReference>
<dbReference type="RefSeq" id="WP_188730602.1">
    <property type="nucleotide sequence ID" value="NZ_BMKV01000004.1"/>
</dbReference>
<gene>
    <name evidence="2" type="ORF">GCM10007175_25070</name>
</gene>
<keyword evidence="3" id="KW-1185">Reference proteome</keyword>
<sequence>MKVPQLHVGAGSSLGPLSIFPVWTSAPGSLGISTGTHADVAVTELASGAQVSRLTVTNNGPHPALLVEGELLEGGQQHRTCARDVVLDPGESRDIDTFCVEAGRWEAGQSSHRRQARRAPLNVWSELANGLNGQRGGDRQDRIWERVRRFDAARGASATSSLLQHLDWFKDDKEERNRFSPADAPAPLEGQRGVVIGLARQPLLLEVFGTHTLFRRHYRQLIESALLDLELLPPQALASGPMPGQRARDFAAHVQAMEFGTFYGGAAAVEVRNHGSLRSRNVTRAAGAVTAAGIAVALPQRRPQLAHLTGWNTQHPLMEMA</sequence>
<dbReference type="Pfam" id="PF20208">
    <property type="entry name" value="ARPP-1"/>
    <property type="match status" value="1"/>
</dbReference>
<evidence type="ECO:0000259" key="1">
    <source>
        <dbReference type="Pfam" id="PF20208"/>
    </source>
</evidence>
<comment type="caution">
    <text evidence="2">The sequence shown here is derived from an EMBL/GenBank/DDBJ whole genome shotgun (WGS) entry which is preliminary data.</text>
</comment>
<name>A0ABQ2CFM9_9MICC</name>
<dbReference type="EMBL" id="BMKV01000004">
    <property type="protein sequence ID" value="GGI86856.1"/>
    <property type="molecule type" value="Genomic_DNA"/>
</dbReference>
<protein>
    <recommendedName>
        <fullName evidence="1">ARG and Rhodanese-Phosphatase-superfamily-associated domain-containing protein</fullName>
    </recommendedName>
</protein>
<reference evidence="3" key="1">
    <citation type="journal article" date="2019" name="Int. J. Syst. Evol. Microbiol.">
        <title>The Global Catalogue of Microorganisms (GCM) 10K type strain sequencing project: providing services to taxonomists for standard genome sequencing and annotation.</title>
        <authorList>
            <consortium name="The Broad Institute Genomics Platform"/>
            <consortium name="The Broad Institute Genome Sequencing Center for Infectious Disease"/>
            <person name="Wu L."/>
            <person name="Ma J."/>
        </authorList>
    </citation>
    <scope>NUCLEOTIDE SEQUENCE [LARGE SCALE GENOMIC DNA]</scope>
    <source>
        <strain evidence="3">CGMCC 1.3601</strain>
    </source>
</reference>
<evidence type="ECO:0000313" key="2">
    <source>
        <dbReference type="EMBL" id="GGI86856.1"/>
    </source>
</evidence>
<proteinExistence type="predicted"/>
<accession>A0ABQ2CFM9</accession>
<organism evidence="2 3">
    <name type="scientific">Pseudarthrobacter scleromae</name>
    <dbReference type="NCBI Taxonomy" id="158897"/>
    <lineage>
        <taxon>Bacteria</taxon>
        <taxon>Bacillati</taxon>
        <taxon>Actinomycetota</taxon>
        <taxon>Actinomycetes</taxon>
        <taxon>Micrococcales</taxon>
        <taxon>Micrococcaceae</taxon>
        <taxon>Pseudarthrobacter</taxon>
    </lineage>
</organism>
<evidence type="ECO:0000313" key="3">
    <source>
        <dbReference type="Proteomes" id="UP000658754"/>
    </source>
</evidence>
<dbReference type="InterPro" id="IPR046699">
    <property type="entry name" value="ARPP-1"/>
</dbReference>